<evidence type="ECO:0000259" key="1">
    <source>
        <dbReference type="Pfam" id="PF01695"/>
    </source>
</evidence>
<dbReference type="InterPro" id="IPR002611">
    <property type="entry name" value="IstB_ATP-bd"/>
</dbReference>
<evidence type="ECO:0000313" key="2">
    <source>
        <dbReference type="EMBL" id="QJA43435.1"/>
    </source>
</evidence>
<reference evidence="2" key="1">
    <citation type="submission" date="2020-03" db="EMBL/GenBank/DDBJ databases">
        <title>The deep terrestrial virosphere.</title>
        <authorList>
            <person name="Holmfeldt K."/>
            <person name="Nilsson E."/>
            <person name="Simone D."/>
            <person name="Lopez-Fernandez M."/>
            <person name="Wu X."/>
            <person name="de Brujin I."/>
            <person name="Lundin D."/>
            <person name="Andersson A."/>
            <person name="Bertilsson S."/>
            <person name="Dopson M."/>
        </authorList>
    </citation>
    <scope>NUCLEOTIDE SEQUENCE</scope>
    <source>
        <strain evidence="2">MM171A00097</strain>
        <strain evidence="3">MM171B00243</strain>
    </source>
</reference>
<gene>
    <name evidence="2" type="ORF">MM171A00097_0082</name>
    <name evidence="3" type="ORF">MM171B00243_0036</name>
</gene>
<proteinExistence type="predicted"/>
<evidence type="ECO:0000313" key="3">
    <source>
        <dbReference type="EMBL" id="QJB04482.1"/>
    </source>
</evidence>
<dbReference type="GO" id="GO:0006260">
    <property type="term" value="P:DNA replication"/>
    <property type="evidence" value="ECO:0007669"/>
    <property type="project" value="TreeGrafter"/>
</dbReference>
<keyword evidence="2" id="KW-0067">ATP-binding</keyword>
<keyword evidence="2" id="KW-0547">Nucleotide-binding</keyword>
<dbReference type="Gene3D" id="3.40.50.300">
    <property type="entry name" value="P-loop containing nucleotide triphosphate hydrolases"/>
    <property type="match status" value="1"/>
</dbReference>
<organism evidence="2">
    <name type="scientific">viral metagenome</name>
    <dbReference type="NCBI Taxonomy" id="1070528"/>
    <lineage>
        <taxon>unclassified sequences</taxon>
        <taxon>metagenomes</taxon>
        <taxon>organismal metagenomes</taxon>
    </lineage>
</organism>
<name>A0A6H1Z819_9ZZZZ</name>
<feature type="domain" description="IstB-like ATP-binding" evidence="1">
    <location>
        <begin position="72"/>
        <end position="256"/>
    </location>
</feature>
<dbReference type="InterPro" id="IPR027417">
    <property type="entry name" value="P-loop_NTPase"/>
</dbReference>
<dbReference type="SUPFAM" id="SSF52540">
    <property type="entry name" value="P-loop containing nucleoside triphosphate hydrolases"/>
    <property type="match status" value="1"/>
</dbReference>
<dbReference type="PANTHER" id="PTHR30050">
    <property type="entry name" value="CHROMOSOMAL REPLICATION INITIATOR PROTEIN DNAA"/>
    <property type="match status" value="1"/>
</dbReference>
<dbReference type="AlphaFoldDB" id="A0A6H1Z819"/>
<dbReference type="EMBL" id="MT143883">
    <property type="protein sequence ID" value="QJB04482.1"/>
    <property type="molecule type" value="Genomic_DNA"/>
</dbReference>
<dbReference type="GO" id="GO:0005524">
    <property type="term" value="F:ATP binding"/>
    <property type="evidence" value="ECO:0007669"/>
    <property type="project" value="UniProtKB-KW"/>
</dbReference>
<dbReference type="EMBL" id="MT143710">
    <property type="protein sequence ID" value="QJA43435.1"/>
    <property type="molecule type" value="Genomic_DNA"/>
</dbReference>
<protein>
    <submittedName>
        <fullName evidence="2">Putative IstB domain protein ATP-binding protein</fullName>
    </submittedName>
</protein>
<accession>A0A6H1Z819</accession>
<sequence>MQKSHDSPRNEGGLSPISKVLEKAAREKVEVICIDCGDPFEAMAWGPVTARICRGCGAKREEQRAALERLAREKAEEQRYRDLVRLANVPPRWRAVTFDTLDPNIQTVAQKIARAYAHGFSKKSPSLVFYSPGNGTGKTTLGYCIVNLLLHELRVPVVARKARDIMLELRDTFTDRYQTEAGVLDKVSYVDLLFLDDVGVDPPSKWIYSTYWTLLDRRYDWELPIVITTNKPFEGRGEVLADRIGEGAASRLLGLCEGNVIDMSGEDLR</sequence>
<dbReference type="PANTHER" id="PTHR30050:SF4">
    <property type="entry name" value="ATP-BINDING PROTEIN RV3427C IN INSERTION SEQUENCE-RELATED"/>
    <property type="match status" value="1"/>
</dbReference>
<dbReference type="Pfam" id="PF01695">
    <property type="entry name" value="IstB_IS21"/>
    <property type="match status" value="1"/>
</dbReference>